<accession>A0A4V5PPF2</accession>
<name>A0A4V5PPF2_9BACT</name>
<comment type="caution">
    <text evidence="1">The sequence shown here is derived from an EMBL/GenBank/DDBJ whole genome shotgun (WGS) entry which is preliminary data.</text>
</comment>
<evidence type="ECO:0000313" key="2">
    <source>
        <dbReference type="Proteomes" id="UP000309215"/>
    </source>
</evidence>
<proteinExistence type="predicted"/>
<dbReference type="Proteomes" id="UP000309215">
    <property type="component" value="Unassembled WGS sequence"/>
</dbReference>
<dbReference type="AlphaFoldDB" id="A0A4V5PPF2"/>
<keyword evidence="2" id="KW-1185">Reference proteome</keyword>
<protein>
    <recommendedName>
        <fullName evidence="3">STAS/SEC14 domain-containing protein</fullName>
    </recommendedName>
</protein>
<evidence type="ECO:0008006" key="3">
    <source>
        <dbReference type="Google" id="ProtNLM"/>
    </source>
</evidence>
<evidence type="ECO:0000313" key="1">
    <source>
        <dbReference type="EMBL" id="TKD03829.1"/>
    </source>
</evidence>
<sequence length="150" mass="17088">MTMIPSSRGGPKEVYRNPYMVVRHDVTRKLLIVTRTSVSYPSIETLRDTFVEMETAIGYVSRPRTMLLIDARPAPPRNDPDFEAEFGRLRKHFLREFQKIATLVQTAVGILQVTRQVRADERPTGVFTDPSEALAYLGVVLEPERIDVRG</sequence>
<dbReference type="EMBL" id="SSMQ01000027">
    <property type="protein sequence ID" value="TKD03829.1"/>
    <property type="molecule type" value="Genomic_DNA"/>
</dbReference>
<reference evidence="1 2" key="1">
    <citation type="submission" date="2019-04" db="EMBL/GenBank/DDBJ databases">
        <authorList>
            <person name="Li Y."/>
            <person name="Wang J."/>
        </authorList>
    </citation>
    <scope>NUCLEOTIDE SEQUENCE [LARGE SCALE GENOMIC DNA]</scope>
    <source>
        <strain evidence="1 2">DSM 14668</strain>
    </source>
</reference>
<gene>
    <name evidence="1" type="ORF">E8A74_24920</name>
</gene>
<organism evidence="1 2">
    <name type="scientific">Polyangium fumosum</name>
    <dbReference type="NCBI Taxonomy" id="889272"/>
    <lineage>
        <taxon>Bacteria</taxon>
        <taxon>Pseudomonadati</taxon>
        <taxon>Myxococcota</taxon>
        <taxon>Polyangia</taxon>
        <taxon>Polyangiales</taxon>
        <taxon>Polyangiaceae</taxon>
        <taxon>Polyangium</taxon>
    </lineage>
</organism>